<dbReference type="InterPro" id="IPR008257">
    <property type="entry name" value="Pept_M19"/>
</dbReference>
<gene>
    <name evidence="1" type="ORF">GWO68_14835</name>
</gene>
<accession>A0A6B2H4Z9</accession>
<proteinExistence type="predicted"/>
<evidence type="ECO:0000313" key="2">
    <source>
        <dbReference type="Proteomes" id="UP000478546"/>
    </source>
</evidence>
<comment type="caution">
    <text evidence="1">The sequence shown here is derived from an EMBL/GenBank/DDBJ whole genome shotgun (WGS) entry which is preliminary data.</text>
</comment>
<dbReference type="EMBL" id="JAAEAA010000021">
    <property type="protein sequence ID" value="NDK57198.1"/>
    <property type="molecule type" value="Genomic_DNA"/>
</dbReference>
<dbReference type="Proteomes" id="UP000478546">
    <property type="component" value="Unassembled WGS sequence"/>
</dbReference>
<dbReference type="InterPro" id="IPR032466">
    <property type="entry name" value="Metal_Hydrolase"/>
</dbReference>
<reference evidence="1 2" key="1">
    <citation type="submission" date="2020-01" db="EMBL/GenBank/DDBJ databases">
        <authorList>
            <person name="Kim M.K."/>
        </authorList>
    </citation>
    <scope>NUCLEOTIDE SEQUENCE [LARGE SCALE GENOMIC DNA]</scope>
    <source>
        <strain evidence="1 2">BT213</strain>
    </source>
</reference>
<name>A0A6B2H4Z9_9BACT</name>
<protein>
    <submittedName>
        <fullName evidence="1">Peptidase</fullName>
    </submittedName>
</protein>
<keyword evidence="2" id="KW-1185">Reference proteome</keyword>
<dbReference type="PANTHER" id="PTHR10443:SF12">
    <property type="entry name" value="DIPEPTIDASE"/>
    <property type="match status" value="1"/>
</dbReference>
<dbReference type="RefSeq" id="WP_162347260.1">
    <property type="nucleotide sequence ID" value="NZ_JAAEAA010000021.1"/>
</dbReference>
<dbReference type="AlphaFoldDB" id="A0A6B2H4Z9"/>
<dbReference type="GO" id="GO:0006508">
    <property type="term" value="P:proteolysis"/>
    <property type="evidence" value="ECO:0007669"/>
    <property type="project" value="InterPro"/>
</dbReference>
<organism evidence="1 2">
    <name type="scientific">Pontibacter fetidus</name>
    <dbReference type="NCBI Taxonomy" id="2700082"/>
    <lineage>
        <taxon>Bacteria</taxon>
        <taxon>Pseudomonadati</taxon>
        <taxon>Bacteroidota</taxon>
        <taxon>Cytophagia</taxon>
        <taxon>Cytophagales</taxon>
        <taxon>Hymenobacteraceae</taxon>
        <taxon>Pontibacter</taxon>
    </lineage>
</organism>
<evidence type="ECO:0000313" key="1">
    <source>
        <dbReference type="EMBL" id="NDK57198.1"/>
    </source>
</evidence>
<sequence>MNTIIPATLPIIDLHCDLLVYLTDVPGAEQNKVEEIGCALPSLMQGNIKLQVMAIYCPTKAGSTNYAKKQSEAFKLLAEADNSLTAVTDLEGLQQALTAETTGMVAAIENASGFCEENEPLEDGFKKLEKIIEDVDRVLYISMTHALANRFGGGNATTQGITRDGKMLLDYMHGRHIAIDMSHTSDALAYDILEHIDKEKLDIPVIASHSNFRQVWEHERNLPAELVQEIIRRDGLIGINFLRSFLNNDAPDAILEHIKYGFAHGAENAICFGADYFYTADEKDASRLPFYFPDLVHAGISYTYILNRLKEELNTAQLQQLAYKNAHRFLERIWSKP</sequence>
<dbReference type="SUPFAM" id="SSF51556">
    <property type="entry name" value="Metallo-dependent hydrolases"/>
    <property type="match status" value="1"/>
</dbReference>
<dbReference type="PANTHER" id="PTHR10443">
    <property type="entry name" value="MICROSOMAL DIPEPTIDASE"/>
    <property type="match status" value="1"/>
</dbReference>
<dbReference type="Gene3D" id="3.20.20.140">
    <property type="entry name" value="Metal-dependent hydrolases"/>
    <property type="match status" value="1"/>
</dbReference>
<dbReference type="GO" id="GO:0070573">
    <property type="term" value="F:metallodipeptidase activity"/>
    <property type="evidence" value="ECO:0007669"/>
    <property type="project" value="InterPro"/>
</dbReference>
<dbReference type="PROSITE" id="PS51365">
    <property type="entry name" value="RENAL_DIPEPTIDASE_2"/>
    <property type="match status" value="1"/>
</dbReference>
<dbReference type="Pfam" id="PF01244">
    <property type="entry name" value="Peptidase_M19"/>
    <property type="match status" value="1"/>
</dbReference>